<feature type="compositionally biased region" description="Low complexity" evidence="1">
    <location>
        <begin position="151"/>
        <end position="169"/>
    </location>
</feature>
<reference evidence="3 4" key="1">
    <citation type="submission" date="2016-10" db="EMBL/GenBank/DDBJ databases">
        <title>Genome sequence of the basidiomycete white-rot fungus Trametes pubescens.</title>
        <authorList>
            <person name="Makela M.R."/>
            <person name="Granchi Z."/>
            <person name="Peng M."/>
            <person name="De Vries R.P."/>
            <person name="Grigoriev I."/>
            <person name="Riley R."/>
            <person name="Hilden K."/>
        </authorList>
    </citation>
    <scope>NUCLEOTIDE SEQUENCE [LARGE SCALE GENOMIC DNA]</scope>
    <source>
        <strain evidence="3 4">FBCC735</strain>
    </source>
</reference>
<organism evidence="3 4">
    <name type="scientific">Trametes pubescens</name>
    <name type="common">White-rot fungus</name>
    <dbReference type="NCBI Taxonomy" id="154538"/>
    <lineage>
        <taxon>Eukaryota</taxon>
        <taxon>Fungi</taxon>
        <taxon>Dikarya</taxon>
        <taxon>Basidiomycota</taxon>
        <taxon>Agaricomycotina</taxon>
        <taxon>Agaricomycetes</taxon>
        <taxon>Polyporales</taxon>
        <taxon>Polyporaceae</taxon>
        <taxon>Trametes</taxon>
    </lineage>
</organism>
<feature type="compositionally biased region" description="Acidic residues" evidence="1">
    <location>
        <begin position="177"/>
        <end position="199"/>
    </location>
</feature>
<feature type="region of interest" description="Disordered" evidence="1">
    <location>
        <begin position="113"/>
        <end position="239"/>
    </location>
</feature>
<sequence>MLKPKHVSAAIAVWRELVKKPCKECIAAGEERARQCEWRPGNSYMCVDCRLNHKKTINCSWAREMGRQKYGGRHKVGRVTSIDWGKKVKADQKAHPYIVNGRNTCTYCGGSGKVATSSHTGGTSTLMTSRTRGTRKSKQRAHQSSSEEDSAQSSSDSSESAAYSVHSQSGDGNTMAEIDELANDDDDDDDDGPGDDDDSHSDQYPIHEFPLTQRPKERERSVISISSAPVTPVSRPRLVDNSPIDLMYLDDEIPVRQASTGAPASPLERQPLTITLPGGRTVKRSRSPDDEGDASAPPAKVAKEETTSSHEDSD</sequence>
<feature type="compositionally biased region" description="Polar residues" evidence="1">
    <location>
        <begin position="114"/>
        <end position="131"/>
    </location>
</feature>
<dbReference type="AlphaFoldDB" id="A0A1M2V8X9"/>
<keyword evidence="4" id="KW-1185">Reference proteome</keyword>
<feature type="compositionally biased region" description="Basic and acidic residues" evidence="1">
    <location>
        <begin position="301"/>
        <end position="314"/>
    </location>
</feature>
<comment type="caution">
    <text evidence="3">The sequence shown here is derived from an EMBL/GenBank/DDBJ whole genome shotgun (WGS) entry which is preliminary data.</text>
</comment>
<proteinExistence type="predicted"/>
<dbReference type="EMBL" id="MNAD01001559">
    <property type="protein sequence ID" value="OJT04100.1"/>
    <property type="molecule type" value="Genomic_DNA"/>
</dbReference>
<feature type="compositionally biased region" description="Basic residues" evidence="1">
    <location>
        <begin position="132"/>
        <end position="141"/>
    </location>
</feature>
<dbReference type="EMBL" id="MNAD01001727">
    <property type="protein sequence ID" value="OJT01668.1"/>
    <property type="molecule type" value="Genomic_DNA"/>
</dbReference>
<feature type="region of interest" description="Disordered" evidence="1">
    <location>
        <begin position="257"/>
        <end position="314"/>
    </location>
</feature>
<name>A0A1M2V8X9_TRAPU</name>
<evidence type="ECO:0000313" key="3">
    <source>
        <dbReference type="EMBL" id="OJT04100.1"/>
    </source>
</evidence>
<dbReference type="Proteomes" id="UP000184267">
    <property type="component" value="Unassembled WGS sequence"/>
</dbReference>
<accession>A0A1M2V8X9</accession>
<protein>
    <submittedName>
        <fullName evidence="3">Uncharacterized protein</fullName>
    </submittedName>
</protein>
<evidence type="ECO:0000256" key="1">
    <source>
        <dbReference type="SAM" id="MobiDB-lite"/>
    </source>
</evidence>
<evidence type="ECO:0000313" key="2">
    <source>
        <dbReference type="EMBL" id="OJT01668.1"/>
    </source>
</evidence>
<dbReference type="OrthoDB" id="2761527at2759"/>
<evidence type="ECO:0000313" key="4">
    <source>
        <dbReference type="Proteomes" id="UP000184267"/>
    </source>
</evidence>
<gene>
    <name evidence="3" type="ORF">TRAPUB_5209</name>
    <name evidence="2" type="ORF">TRAPUB_7886</name>
</gene>
<dbReference type="OMA" id="GRNTCTH"/>